<dbReference type="RefSeq" id="XP_022403536.1">
    <property type="nucleotide sequence ID" value="XM_022540755.1"/>
</dbReference>
<dbReference type="OrthoDB" id="5273847at2759"/>
<proteinExistence type="predicted"/>
<evidence type="ECO:0000313" key="3">
    <source>
        <dbReference type="Proteomes" id="UP000184300"/>
    </source>
</evidence>
<evidence type="ECO:0000256" key="1">
    <source>
        <dbReference type="SAM" id="MobiDB-lite"/>
    </source>
</evidence>
<feature type="compositionally biased region" description="Basic residues" evidence="1">
    <location>
        <begin position="127"/>
        <end position="141"/>
    </location>
</feature>
<dbReference type="EMBL" id="KV878892">
    <property type="protein sequence ID" value="OJJ86847.1"/>
    <property type="molecule type" value="Genomic_DNA"/>
</dbReference>
<dbReference type="AlphaFoldDB" id="A0A1L9VSG1"/>
<evidence type="ECO:0000313" key="2">
    <source>
        <dbReference type="EMBL" id="OJJ86847.1"/>
    </source>
</evidence>
<keyword evidence="3" id="KW-1185">Reference proteome</keyword>
<accession>A0A1L9VSG1</accession>
<organism evidence="2 3">
    <name type="scientific">Aspergillus glaucus CBS 516.65</name>
    <dbReference type="NCBI Taxonomy" id="1160497"/>
    <lineage>
        <taxon>Eukaryota</taxon>
        <taxon>Fungi</taxon>
        <taxon>Dikarya</taxon>
        <taxon>Ascomycota</taxon>
        <taxon>Pezizomycotina</taxon>
        <taxon>Eurotiomycetes</taxon>
        <taxon>Eurotiomycetidae</taxon>
        <taxon>Eurotiales</taxon>
        <taxon>Aspergillaceae</taxon>
        <taxon>Aspergillus</taxon>
        <taxon>Aspergillus subgen. Aspergillus</taxon>
    </lineage>
</organism>
<name>A0A1L9VSG1_ASPGL</name>
<dbReference type="STRING" id="1160497.A0A1L9VSG1"/>
<feature type="region of interest" description="Disordered" evidence="1">
    <location>
        <begin position="119"/>
        <end position="154"/>
    </location>
</feature>
<reference evidence="3" key="1">
    <citation type="journal article" date="2017" name="Genome Biol.">
        <title>Comparative genomics reveals high biological diversity and specific adaptations in the industrially and medically important fungal genus Aspergillus.</title>
        <authorList>
            <person name="de Vries R.P."/>
            <person name="Riley R."/>
            <person name="Wiebenga A."/>
            <person name="Aguilar-Osorio G."/>
            <person name="Amillis S."/>
            <person name="Uchima C.A."/>
            <person name="Anderluh G."/>
            <person name="Asadollahi M."/>
            <person name="Askin M."/>
            <person name="Barry K."/>
            <person name="Battaglia E."/>
            <person name="Bayram O."/>
            <person name="Benocci T."/>
            <person name="Braus-Stromeyer S.A."/>
            <person name="Caldana C."/>
            <person name="Canovas D."/>
            <person name="Cerqueira G.C."/>
            <person name="Chen F."/>
            <person name="Chen W."/>
            <person name="Choi C."/>
            <person name="Clum A."/>
            <person name="Dos Santos R.A."/>
            <person name="Damasio A.R."/>
            <person name="Diallinas G."/>
            <person name="Emri T."/>
            <person name="Fekete E."/>
            <person name="Flipphi M."/>
            <person name="Freyberg S."/>
            <person name="Gallo A."/>
            <person name="Gournas C."/>
            <person name="Habgood R."/>
            <person name="Hainaut M."/>
            <person name="Harispe M.L."/>
            <person name="Henrissat B."/>
            <person name="Hilden K.S."/>
            <person name="Hope R."/>
            <person name="Hossain A."/>
            <person name="Karabika E."/>
            <person name="Karaffa L."/>
            <person name="Karanyi Z."/>
            <person name="Krasevec N."/>
            <person name="Kuo A."/>
            <person name="Kusch H."/>
            <person name="LaButti K."/>
            <person name="Lagendijk E.L."/>
            <person name="Lapidus A."/>
            <person name="Levasseur A."/>
            <person name="Lindquist E."/>
            <person name="Lipzen A."/>
            <person name="Logrieco A.F."/>
            <person name="MacCabe A."/>
            <person name="Maekelae M.R."/>
            <person name="Malavazi I."/>
            <person name="Melin P."/>
            <person name="Meyer V."/>
            <person name="Mielnichuk N."/>
            <person name="Miskei M."/>
            <person name="Molnar A.P."/>
            <person name="Mule G."/>
            <person name="Ngan C.Y."/>
            <person name="Orejas M."/>
            <person name="Orosz E."/>
            <person name="Ouedraogo J.P."/>
            <person name="Overkamp K.M."/>
            <person name="Park H.-S."/>
            <person name="Perrone G."/>
            <person name="Piumi F."/>
            <person name="Punt P.J."/>
            <person name="Ram A.F."/>
            <person name="Ramon A."/>
            <person name="Rauscher S."/>
            <person name="Record E."/>
            <person name="Riano-Pachon D.M."/>
            <person name="Robert V."/>
            <person name="Roehrig J."/>
            <person name="Ruller R."/>
            <person name="Salamov A."/>
            <person name="Salih N.S."/>
            <person name="Samson R.A."/>
            <person name="Sandor E."/>
            <person name="Sanguinetti M."/>
            <person name="Schuetze T."/>
            <person name="Sepcic K."/>
            <person name="Shelest E."/>
            <person name="Sherlock G."/>
            <person name="Sophianopoulou V."/>
            <person name="Squina F.M."/>
            <person name="Sun H."/>
            <person name="Susca A."/>
            <person name="Todd R.B."/>
            <person name="Tsang A."/>
            <person name="Unkles S.E."/>
            <person name="van de Wiele N."/>
            <person name="van Rossen-Uffink D."/>
            <person name="Oliveira J.V."/>
            <person name="Vesth T.C."/>
            <person name="Visser J."/>
            <person name="Yu J.-H."/>
            <person name="Zhou M."/>
            <person name="Andersen M.R."/>
            <person name="Archer D.B."/>
            <person name="Baker S.E."/>
            <person name="Benoit I."/>
            <person name="Brakhage A.A."/>
            <person name="Braus G.H."/>
            <person name="Fischer R."/>
            <person name="Frisvad J.C."/>
            <person name="Goldman G.H."/>
            <person name="Houbraken J."/>
            <person name="Oakley B."/>
            <person name="Pocsi I."/>
            <person name="Scazzocchio C."/>
            <person name="Seiboth B."/>
            <person name="vanKuyk P.A."/>
            <person name="Wortman J."/>
            <person name="Dyer P.S."/>
            <person name="Grigoriev I.V."/>
        </authorList>
    </citation>
    <scope>NUCLEOTIDE SEQUENCE [LARGE SCALE GENOMIC DNA]</scope>
    <source>
        <strain evidence="3">CBS 516.65</strain>
    </source>
</reference>
<protein>
    <submittedName>
        <fullName evidence="2">Uncharacterized protein</fullName>
    </submittedName>
</protein>
<sequence>MEENDRIRRSITGLGGLQVLTNYGRTAIFAPLRSRLNASVEIIPIPPGDTITGLVSVETGCSDTLSRALSISNRFFRVGIQSQQCDEQPTPHVDVLDGETHQTPDDQLRYDEKITHFINSCNPGSTKRTHHSRTSAKSRHPRASDPDPPFAYPA</sequence>
<dbReference type="GeneID" id="34457016"/>
<gene>
    <name evidence="2" type="ORF">ASPGLDRAFT_1279441</name>
</gene>
<dbReference type="VEuPathDB" id="FungiDB:ASPGLDRAFT_1279441"/>
<dbReference type="Proteomes" id="UP000184300">
    <property type="component" value="Unassembled WGS sequence"/>
</dbReference>